<dbReference type="RefSeq" id="WP_131892044.1">
    <property type="nucleotide sequence ID" value="NZ_SMKU01000041.1"/>
</dbReference>
<evidence type="ECO:0000256" key="1">
    <source>
        <dbReference type="SAM" id="Phobius"/>
    </source>
</evidence>
<feature type="transmembrane region" description="Helical" evidence="1">
    <location>
        <begin position="75"/>
        <end position="94"/>
    </location>
</feature>
<keyword evidence="1" id="KW-1133">Transmembrane helix</keyword>
<sequence>MGLPGPVSLSKEPPATALAAATGAAEAAAPAGPAWIVIPVRVVALVVLVPVRLVHDLAVLAGRGLRALMRIPVGLVRLIGSGLAWLFGVLLVLLSPVGRFFAALGRGIARVLGFVLLRPLLVLGRGLAWLGRGVLLLFKGIGLLFRGIGLGFGQLLTVLVVTPAVLLWHYVLRPPLRIVWRYVLSPICQGVAGTWRLAGRFLRWLWLVLVVVPARWGGRAGRVLIVEPARWVRTSVLRPIGNAVRNMWRVYVRDPYRSARRTMRETSREVRLTLRRTFRGR</sequence>
<proteinExistence type="predicted"/>
<feature type="transmembrane region" description="Helical" evidence="1">
    <location>
        <begin position="154"/>
        <end position="172"/>
    </location>
</feature>
<protein>
    <submittedName>
        <fullName evidence="2">Uncharacterized protein</fullName>
    </submittedName>
</protein>
<dbReference type="AlphaFoldDB" id="A0A4R5C5F9"/>
<evidence type="ECO:0000313" key="3">
    <source>
        <dbReference type="Proteomes" id="UP000294513"/>
    </source>
</evidence>
<evidence type="ECO:0000313" key="2">
    <source>
        <dbReference type="EMBL" id="TDD92102.1"/>
    </source>
</evidence>
<gene>
    <name evidence="2" type="ORF">E1298_11155</name>
</gene>
<keyword evidence="1" id="KW-0812">Transmembrane</keyword>
<dbReference type="Proteomes" id="UP000294513">
    <property type="component" value="Unassembled WGS sequence"/>
</dbReference>
<keyword evidence="1" id="KW-0472">Membrane</keyword>
<organism evidence="2 3">
    <name type="scientific">Actinomadura rubrisoli</name>
    <dbReference type="NCBI Taxonomy" id="2530368"/>
    <lineage>
        <taxon>Bacteria</taxon>
        <taxon>Bacillati</taxon>
        <taxon>Actinomycetota</taxon>
        <taxon>Actinomycetes</taxon>
        <taxon>Streptosporangiales</taxon>
        <taxon>Thermomonosporaceae</taxon>
        <taxon>Actinomadura</taxon>
    </lineage>
</organism>
<reference evidence="2 3" key="1">
    <citation type="submission" date="2019-03" db="EMBL/GenBank/DDBJ databases">
        <title>Draft genome sequences of novel Actinobacteria.</title>
        <authorList>
            <person name="Sahin N."/>
            <person name="Ay H."/>
            <person name="Saygin H."/>
        </authorList>
    </citation>
    <scope>NUCLEOTIDE SEQUENCE [LARGE SCALE GENOMIC DNA]</scope>
    <source>
        <strain evidence="2 3">H3C3</strain>
    </source>
</reference>
<dbReference type="OrthoDB" id="4538058at2"/>
<comment type="caution">
    <text evidence="2">The sequence shown here is derived from an EMBL/GenBank/DDBJ whole genome shotgun (WGS) entry which is preliminary data.</text>
</comment>
<keyword evidence="3" id="KW-1185">Reference proteome</keyword>
<dbReference type="EMBL" id="SMKU01000041">
    <property type="protein sequence ID" value="TDD92102.1"/>
    <property type="molecule type" value="Genomic_DNA"/>
</dbReference>
<accession>A0A4R5C5F9</accession>
<name>A0A4R5C5F9_9ACTN</name>